<keyword evidence="4" id="KW-0732">Signal</keyword>
<dbReference type="Gene3D" id="3.40.50.1240">
    <property type="entry name" value="Phosphoglycerate mutase-like"/>
    <property type="match status" value="1"/>
</dbReference>
<feature type="chain" id="PRO_5002482062" evidence="4">
    <location>
        <begin position="22"/>
        <end position="493"/>
    </location>
</feature>
<name>A0A0F4YQJ2_RASE3</name>
<dbReference type="RefSeq" id="XP_013326967.1">
    <property type="nucleotide sequence ID" value="XM_013471513.1"/>
</dbReference>
<dbReference type="PANTHER" id="PTHR11567">
    <property type="entry name" value="ACID PHOSPHATASE-RELATED"/>
    <property type="match status" value="1"/>
</dbReference>
<keyword evidence="6" id="KW-1185">Reference proteome</keyword>
<evidence type="ECO:0000256" key="4">
    <source>
        <dbReference type="SAM" id="SignalP"/>
    </source>
</evidence>
<dbReference type="SUPFAM" id="SSF53254">
    <property type="entry name" value="Phosphoglycerate mutase-like"/>
    <property type="match status" value="1"/>
</dbReference>
<keyword evidence="3" id="KW-1133">Transmembrane helix</keyword>
<dbReference type="InterPro" id="IPR050645">
    <property type="entry name" value="Histidine_acid_phosphatase"/>
</dbReference>
<evidence type="ECO:0000256" key="3">
    <source>
        <dbReference type="SAM" id="Phobius"/>
    </source>
</evidence>
<dbReference type="EC" id="3.1.3.2" evidence="5"/>
<proteinExistence type="inferred from homology"/>
<protein>
    <submittedName>
        <fullName evidence="5">Acid phosphatase</fullName>
        <ecNumber evidence="5">3.1.3.2</ecNumber>
    </submittedName>
</protein>
<dbReference type="Pfam" id="PF00328">
    <property type="entry name" value="His_Phos_2"/>
    <property type="match status" value="1"/>
</dbReference>
<comment type="caution">
    <text evidence="5">The sequence shown here is derived from an EMBL/GenBank/DDBJ whole genome shotgun (WGS) entry which is preliminary data.</text>
</comment>
<feature type="signal peptide" evidence="4">
    <location>
        <begin position="1"/>
        <end position="21"/>
    </location>
</feature>
<keyword evidence="3" id="KW-0812">Transmembrane</keyword>
<dbReference type="PANTHER" id="PTHR11567:SF142">
    <property type="entry name" value="PHOSPHOGLYCERATE MUTASE-LIKE PROTEIN"/>
    <property type="match status" value="1"/>
</dbReference>
<dbReference type="GeneID" id="25317950"/>
<evidence type="ECO:0000313" key="6">
    <source>
        <dbReference type="Proteomes" id="UP000053958"/>
    </source>
</evidence>
<dbReference type="Proteomes" id="UP000053958">
    <property type="component" value="Unassembled WGS sequence"/>
</dbReference>
<accession>A0A0F4YQJ2</accession>
<dbReference type="EMBL" id="LASV01000266">
    <property type="protein sequence ID" value="KKA20355.1"/>
    <property type="molecule type" value="Genomic_DNA"/>
</dbReference>
<dbReference type="STRING" id="1408163.A0A0F4YQJ2"/>
<dbReference type="InterPro" id="IPR000560">
    <property type="entry name" value="His_Pase_clade-2"/>
</dbReference>
<keyword evidence="5" id="KW-0378">Hydrolase</keyword>
<dbReference type="AlphaFoldDB" id="A0A0F4YQJ2"/>
<feature type="region of interest" description="Disordered" evidence="2">
    <location>
        <begin position="420"/>
        <end position="439"/>
    </location>
</feature>
<organism evidence="5 6">
    <name type="scientific">Rasamsonia emersonii (strain ATCC 16479 / CBS 393.64 / IMI 116815)</name>
    <dbReference type="NCBI Taxonomy" id="1408163"/>
    <lineage>
        <taxon>Eukaryota</taxon>
        <taxon>Fungi</taxon>
        <taxon>Dikarya</taxon>
        <taxon>Ascomycota</taxon>
        <taxon>Pezizomycotina</taxon>
        <taxon>Eurotiomycetes</taxon>
        <taxon>Eurotiomycetidae</taxon>
        <taxon>Eurotiales</taxon>
        <taxon>Trichocomaceae</taxon>
        <taxon>Rasamsonia</taxon>
    </lineage>
</organism>
<keyword evidence="3" id="KW-0472">Membrane</keyword>
<dbReference type="InterPro" id="IPR029033">
    <property type="entry name" value="His_PPase_superfam"/>
</dbReference>
<reference evidence="5 6" key="1">
    <citation type="submission" date="2015-04" db="EMBL/GenBank/DDBJ databases">
        <authorList>
            <person name="Heijne W.H."/>
            <person name="Fedorova N.D."/>
            <person name="Nierman W.C."/>
            <person name="Vollebregt A.W."/>
            <person name="Zhao Z."/>
            <person name="Wu L."/>
            <person name="Kumar M."/>
            <person name="Stam H."/>
            <person name="van den Berg M.A."/>
            <person name="Pel H.J."/>
        </authorList>
    </citation>
    <scope>NUCLEOTIDE SEQUENCE [LARGE SCALE GENOMIC DNA]</scope>
    <source>
        <strain evidence="5 6">CBS 393.64</strain>
    </source>
</reference>
<feature type="transmembrane region" description="Helical" evidence="3">
    <location>
        <begin position="444"/>
        <end position="468"/>
    </location>
</feature>
<evidence type="ECO:0000313" key="5">
    <source>
        <dbReference type="EMBL" id="KKA20355.1"/>
    </source>
</evidence>
<evidence type="ECO:0000256" key="1">
    <source>
        <dbReference type="ARBA" id="ARBA00005375"/>
    </source>
</evidence>
<dbReference type="GO" id="GO:0003993">
    <property type="term" value="F:acid phosphatase activity"/>
    <property type="evidence" value="ECO:0007669"/>
    <property type="project" value="UniProtKB-EC"/>
</dbReference>
<evidence type="ECO:0000256" key="2">
    <source>
        <dbReference type="SAM" id="MobiDB-lite"/>
    </source>
</evidence>
<gene>
    <name evidence="5" type="ORF">T310_5610</name>
</gene>
<sequence length="493" mass="51398">MTPSAFVSCLCLSSLTTGDSARSGSNPLQLSSAETVLGAYIFHRHGDRTSKSTPPTVLTDLGYSEVFARGSYYHSRYIAAGSPSQILGIETDIVKLSQLSVSSPSDSVLQNSATGWLQGLYPPVGSSANQTLRNGTTVDVPLNGYQLIPISLLSSGSGSENSAWLQGSTGCLKAELSSNEYFSSDSYNSLLASTADFYKSLAPMINSTFTSSQMNFKNAYTIYDYLNVGSIHNSTTEYPALDALTPDLLHQLLVLANIHEYNLAYNASDPVRAIAGAVLAGQVVQALNETITSGGQSKLGVQFGSYATFLSYFGLAQLPSLGPEWEGMPDYASSMVWELVTNSSTSSGFPPASEISVRFLFHNGTSASSPEPTAYPLFGQSSTVLSWSDFVDHTNKFAISSQSQWCQACGNTTGVCAGAGDASTSSSSPAASSVSSSSGGISRAVAGVIGAMVTLGVILGVEALILVVGGFRLTKKRAVVGNAAVATATAEKA</sequence>
<dbReference type="OrthoDB" id="258392at2759"/>
<comment type="similarity">
    <text evidence="1">Belongs to the histidine acid phosphatase family.</text>
</comment>